<evidence type="ECO:0000313" key="2">
    <source>
        <dbReference type="Proteomes" id="UP000634667"/>
    </source>
</evidence>
<proteinExistence type="predicted"/>
<dbReference type="EMBL" id="BMYR01000001">
    <property type="protein sequence ID" value="GGW49367.1"/>
    <property type="molecule type" value="Genomic_DNA"/>
</dbReference>
<sequence>MRRSRPRLRSNAQQQTDEQLLRLHQCIADKLLANPQLVPALLEKLELRYQTGLIKHWGYIRWYSMLTQLDDAVLFRKALLEDSDIMRRLRRKTLLTGILTEDERHTALYEATSAMTESPLLP</sequence>
<reference evidence="2" key="1">
    <citation type="journal article" date="2019" name="Int. J. Syst. Evol. Microbiol.">
        <title>The Global Catalogue of Microorganisms (GCM) 10K type strain sequencing project: providing services to taxonomists for standard genome sequencing and annotation.</title>
        <authorList>
            <consortium name="The Broad Institute Genomics Platform"/>
            <consortium name="The Broad Institute Genome Sequencing Center for Infectious Disease"/>
            <person name="Wu L."/>
            <person name="Ma J."/>
        </authorList>
    </citation>
    <scope>NUCLEOTIDE SEQUENCE [LARGE SCALE GENOMIC DNA]</scope>
    <source>
        <strain evidence="2">KCTC 23723</strain>
    </source>
</reference>
<dbReference type="RefSeq" id="WP_189479448.1">
    <property type="nucleotide sequence ID" value="NZ_BMYR01000001.1"/>
</dbReference>
<dbReference type="Proteomes" id="UP000634667">
    <property type="component" value="Unassembled WGS sequence"/>
</dbReference>
<evidence type="ECO:0000313" key="1">
    <source>
        <dbReference type="EMBL" id="GGW49367.1"/>
    </source>
</evidence>
<organism evidence="1 2">
    <name type="scientific">Alishewanella tabrizica</name>
    <dbReference type="NCBI Taxonomy" id="671278"/>
    <lineage>
        <taxon>Bacteria</taxon>
        <taxon>Pseudomonadati</taxon>
        <taxon>Pseudomonadota</taxon>
        <taxon>Gammaproteobacteria</taxon>
        <taxon>Alteromonadales</taxon>
        <taxon>Alteromonadaceae</taxon>
        <taxon>Alishewanella</taxon>
    </lineage>
</organism>
<protein>
    <submittedName>
        <fullName evidence="1">Uncharacterized protein</fullName>
    </submittedName>
</protein>
<name>A0ABQ2WFW2_9ALTE</name>
<gene>
    <name evidence="1" type="ORF">GCM10008111_01380</name>
</gene>
<comment type="caution">
    <text evidence="1">The sequence shown here is derived from an EMBL/GenBank/DDBJ whole genome shotgun (WGS) entry which is preliminary data.</text>
</comment>
<accession>A0ABQ2WFW2</accession>
<keyword evidence="2" id="KW-1185">Reference proteome</keyword>